<evidence type="ECO:0000256" key="2">
    <source>
        <dbReference type="SAM" id="Phobius"/>
    </source>
</evidence>
<evidence type="ECO:0000313" key="3">
    <source>
        <dbReference type="EMBL" id="RVT97428.1"/>
    </source>
</evidence>
<sequence>MNLETVVAALTLPGLPAWTGAVALGAIALVALCFVLMPFSIYGLRSRLEGMEAQLDEMQAELRAISARLTSGPPPRAGEVRLSASRAPAESAPSGRQEPRLNWPGHSN</sequence>
<dbReference type="AlphaFoldDB" id="A0A437MIE7"/>
<evidence type="ECO:0000313" key="4">
    <source>
        <dbReference type="Proteomes" id="UP000282957"/>
    </source>
</evidence>
<feature type="region of interest" description="Disordered" evidence="1">
    <location>
        <begin position="67"/>
        <end position="108"/>
    </location>
</feature>
<dbReference type="EMBL" id="SACL01000002">
    <property type="protein sequence ID" value="RVT97428.1"/>
    <property type="molecule type" value="Genomic_DNA"/>
</dbReference>
<name>A0A437MIE7_9PROT</name>
<keyword evidence="2" id="KW-0812">Transmembrane</keyword>
<gene>
    <name evidence="3" type="ORF">EOD42_06235</name>
</gene>
<feature type="transmembrane region" description="Helical" evidence="2">
    <location>
        <begin position="20"/>
        <end position="44"/>
    </location>
</feature>
<organism evidence="3 4">
    <name type="scientific">Rhodovarius crocodyli</name>
    <dbReference type="NCBI Taxonomy" id="1979269"/>
    <lineage>
        <taxon>Bacteria</taxon>
        <taxon>Pseudomonadati</taxon>
        <taxon>Pseudomonadota</taxon>
        <taxon>Alphaproteobacteria</taxon>
        <taxon>Acetobacterales</taxon>
        <taxon>Roseomonadaceae</taxon>
        <taxon>Rhodovarius</taxon>
    </lineage>
</organism>
<evidence type="ECO:0000256" key="1">
    <source>
        <dbReference type="SAM" id="MobiDB-lite"/>
    </source>
</evidence>
<reference evidence="3 4" key="1">
    <citation type="submission" date="2019-01" db="EMBL/GenBank/DDBJ databases">
        <authorList>
            <person name="Chen W.-M."/>
        </authorList>
    </citation>
    <scope>NUCLEOTIDE SEQUENCE [LARGE SCALE GENOMIC DNA]</scope>
    <source>
        <strain evidence="3 4">CCP-6</strain>
    </source>
</reference>
<keyword evidence="2" id="KW-1133">Transmembrane helix</keyword>
<dbReference type="RefSeq" id="WP_127786656.1">
    <property type="nucleotide sequence ID" value="NZ_SACL01000002.1"/>
</dbReference>
<dbReference type="Proteomes" id="UP000282957">
    <property type="component" value="Unassembled WGS sequence"/>
</dbReference>
<keyword evidence="4" id="KW-1185">Reference proteome</keyword>
<keyword evidence="2" id="KW-0472">Membrane</keyword>
<accession>A0A437MIE7</accession>
<dbReference type="OrthoDB" id="7266924at2"/>
<feature type="compositionally biased region" description="Low complexity" evidence="1">
    <location>
        <begin position="83"/>
        <end position="94"/>
    </location>
</feature>
<proteinExistence type="predicted"/>
<comment type="caution">
    <text evidence="3">The sequence shown here is derived from an EMBL/GenBank/DDBJ whole genome shotgun (WGS) entry which is preliminary data.</text>
</comment>
<protein>
    <submittedName>
        <fullName evidence="3">Uncharacterized protein</fullName>
    </submittedName>
</protein>